<dbReference type="GO" id="GO:0015628">
    <property type="term" value="P:protein secretion by the type II secretion system"/>
    <property type="evidence" value="ECO:0007669"/>
    <property type="project" value="TreeGrafter"/>
</dbReference>
<dbReference type="Gene3D" id="1.10.150.320">
    <property type="entry name" value="Photosystem II 12 kDa extrinsic protein"/>
    <property type="match status" value="1"/>
</dbReference>
<sequence length="356" mass="39837">MIEYSTQKIFEICESYSFDRYFVGDRIPEKKIINARSKYPVPENVQILALIDTALWNSGKTGMAITDRGLYWYNGGPSSSEKSSISWEEFSEVIIWSSKEDRIEIGDKSYFFIYPRINDKVTELLEEIQFYLLGYDDEDEDEYDDLLLDDDEDEDNAITISLSFDDSDDDLTDSSTEWMIAIAGQQYGPYQLDVIRDMVQTGQIQPATTHVWTAGMANWVEFLQQPEMAALVRPQAPAMPPVPPPPPVQPAPPAQPALDALFAEPVQAGNSSVDGSLIDFNQATEEQLQELPGIGIIGAKRIVQERGSIGGFQSAEQVGELLGLKPHQVNKLKSKAVFRPITITPIHRGGGRMVDY</sequence>
<dbReference type="InterPro" id="IPR051675">
    <property type="entry name" value="Endo/Exo/Phosphatase_dom_1"/>
</dbReference>
<feature type="region of interest" description="Disordered" evidence="1">
    <location>
        <begin position="235"/>
        <end position="255"/>
    </location>
</feature>
<dbReference type="Pfam" id="PF14237">
    <property type="entry name" value="GYF_2"/>
    <property type="match status" value="1"/>
</dbReference>
<evidence type="ECO:0000313" key="3">
    <source>
        <dbReference type="EMBL" id="GIP17694.1"/>
    </source>
</evidence>
<dbReference type="Proteomes" id="UP000683139">
    <property type="component" value="Unassembled WGS sequence"/>
</dbReference>
<comment type="caution">
    <text evidence="3">The sequence shown here is derived from an EMBL/GenBank/DDBJ whole genome shotgun (WGS) entry which is preliminary data.</text>
</comment>
<dbReference type="GO" id="GO:0015627">
    <property type="term" value="C:type II protein secretion system complex"/>
    <property type="evidence" value="ECO:0007669"/>
    <property type="project" value="TreeGrafter"/>
</dbReference>
<keyword evidence="4" id="KW-1185">Reference proteome</keyword>
<feature type="domain" description="GYF" evidence="2">
    <location>
        <begin position="178"/>
        <end position="226"/>
    </location>
</feature>
<dbReference type="RefSeq" id="WP_213517287.1">
    <property type="nucleotide sequence ID" value="NZ_BOSE01000006.1"/>
</dbReference>
<proteinExistence type="predicted"/>
<organism evidence="3 4">
    <name type="scientific">Paenibacillus montaniterrae</name>
    <dbReference type="NCBI Taxonomy" id="429341"/>
    <lineage>
        <taxon>Bacteria</taxon>
        <taxon>Bacillati</taxon>
        <taxon>Bacillota</taxon>
        <taxon>Bacilli</taxon>
        <taxon>Bacillales</taxon>
        <taxon>Paenibacillaceae</taxon>
        <taxon>Paenibacillus</taxon>
    </lineage>
</organism>
<accession>A0A920D070</accession>
<dbReference type="PANTHER" id="PTHR21180">
    <property type="entry name" value="ENDONUCLEASE/EXONUCLEASE/PHOSPHATASE FAMILY DOMAIN-CONTAINING PROTEIN 1"/>
    <property type="match status" value="1"/>
</dbReference>
<feature type="compositionally biased region" description="Pro residues" evidence="1">
    <location>
        <begin position="237"/>
        <end position="255"/>
    </location>
</feature>
<protein>
    <recommendedName>
        <fullName evidence="2">GYF domain-containing protein</fullName>
    </recommendedName>
</protein>
<dbReference type="SUPFAM" id="SSF47781">
    <property type="entry name" value="RuvA domain 2-like"/>
    <property type="match status" value="1"/>
</dbReference>
<dbReference type="PANTHER" id="PTHR21180:SF32">
    <property type="entry name" value="ENDONUCLEASE_EXONUCLEASE_PHOSPHATASE FAMILY DOMAIN-CONTAINING PROTEIN 1"/>
    <property type="match status" value="1"/>
</dbReference>
<dbReference type="EMBL" id="BOSE01000006">
    <property type="protein sequence ID" value="GIP17694.1"/>
    <property type="molecule type" value="Genomic_DNA"/>
</dbReference>
<gene>
    <name evidence="3" type="ORF">J40TS1_33360</name>
</gene>
<dbReference type="InterPro" id="IPR025640">
    <property type="entry name" value="GYF_2"/>
</dbReference>
<dbReference type="Pfam" id="PF12836">
    <property type="entry name" value="HHH_3"/>
    <property type="match status" value="1"/>
</dbReference>
<dbReference type="InterPro" id="IPR010994">
    <property type="entry name" value="RuvA_2-like"/>
</dbReference>
<reference evidence="3" key="1">
    <citation type="submission" date="2021-03" db="EMBL/GenBank/DDBJ databases">
        <title>Antimicrobial resistance genes in bacteria isolated from Japanese honey, and their potential for conferring macrolide and lincosamide resistance in the American foulbrood pathogen Paenibacillus larvae.</title>
        <authorList>
            <person name="Okamoto M."/>
            <person name="Kumagai M."/>
            <person name="Kanamori H."/>
            <person name="Takamatsu D."/>
        </authorList>
    </citation>
    <scope>NUCLEOTIDE SEQUENCE</scope>
    <source>
        <strain evidence="3">J40TS1</strain>
    </source>
</reference>
<evidence type="ECO:0000313" key="4">
    <source>
        <dbReference type="Proteomes" id="UP000683139"/>
    </source>
</evidence>
<dbReference type="AlphaFoldDB" id="A0A920D070"/>
<evidence type="ECO:0000256" key="1">
    <source>
        <dbReference type="SAM" id="MobiDB-lite"/>
    </source>
</evidence>
<evidence type="ECO:0000259" key="2">
    <source>
        <dbReference type="Pfam" id="PF14237"/>
    </source>
</evidence>
<name>A0A920D070_9BACL</name>